<name>A0A6A1VEA5_9ROSI</name>
<evidence type="ECO:0000256" key="4">
    <source>
        <dbReference type="ARBA" id="ARBA00022989"/>
    </source>
</evidence>
<keyword evidence="5 7" id="KW-0040">ANK repeat</keyword>
<feature type="transmembrane region" description="Helical" evidence="8">
    <location>
        <begin position="417"/>
        <end position="440"/>
    </location>
</feature>
<evidence type="ECO:0000256" key="2">
    <source>
        <dbReference type="ARBA" id="ARBA00022692"/>
    </source>
</evidence>
<dbReference type="PANTHER" id="PTHR24186">
    <property type="entry name" value="PROTEIN PHOSPHATASE 1 REGULATORY SUBUNIT"/>
    <property type="match status" value="1"/>
</dbReference>
<evidence type="ECO:0000256" key="1">
    <source>
        <dbReference type="ARBA" id="ARBA00004141"/>
    </source>
</evidence>
<proteinExistence type="predicted"/>
<dbReference type="PANTHER" id="PTHR24186:SF37">
    <property type="entry name" value="PGG DOMAIN-CONTAINING PROTEIN"/>
    <property type="match status" value="1"/>
</dbReference>
<keyword evidence="11" id="KW-1185">Reference proteome</keyword>
<feature type="transmembrane region" description="Helical" evidence="8">
    <location>
        <begin position="358"/>
        <end position="376"/>
    </location>
</feature>
<sequence>MACEAQYLDLGDLNAIWRPTEAFGGSWQRWKNYLESLMNRIDALEDLRLAEEDNIVALYQASLDGCISNLNTLMERDPLILHRISLASFSETPLHIAVLRGHLEFTTTLLREKPRLADEVDSLGRTPLHLASAEGHTEIAKALLQASTNVCLVQDRSGRIPLHFAAMRGRIEVIKDLIRAQPNSIRVDLCGDSVLHLFIRYNHLDALKLLVELANDGELLDSKDHDGNSILHLAVMLKQMKTIEYLLSLSKIKREANAKNRNGRTALDLLDFCPRDYECLKIQDILKEAGVIRSTDPNSLLLPTPHVNHGLDEAQPLQIIMEGRQAQSRLRKCWPYRGWCSWVKHLKYQRTWMEETRGALMLVATVIATMTFQAGISPPGGVWQQQTNSTVDPSCRTETCDAGTSILSYTQSDAYQLFLFFNTTSFFASLSVVLLVIGGFPLKNKLFVWIFTAALSLAITFMALAYLVAAALQSSYNVDSSIDIFHIGAKILFVWLVLFVVVILMHAIRLISWMMKWCKCNCNSRQGSTNNVVNV</sequence>
<dbReference type="GO" id="GO:0005886">
    <property type="term" value="C:plasma membrane"/>
    <property type="evidence" value="ECO:0007669"/>
    <property type="project" value="TreeGrafter"/>
</dbReference>
<evidence type="ECO:0000256" key="3">
    <source>
        <dbReference type="ARBA" id="ARBA00022737"/>
    </source>
</evidence>
<feature type="transmembrane region" description="Helical" evidence="8">
    <location>
        <begin position="447"/>
        <end position="472"/>
    </location>
</feature>
<evidence type="ECO:0000256" key="7">
    <source>
        <dbReference type="PROSITE-ProRule" id="PRU00023"/>
    </source>
</evidence>
<dbReference type="EMBL" id="RXIC02000024">
    <property type="protein sequence ID" value="KAB1210506.1"/>
    <property type="molecule type" value="Genomic_DNA"/>
</dbReference>
<dbReference type="SMART" id="SM00248">
    <property type="entry name" value="ANK"/>
    <property type="match status" value="5"/>
</dbReference>
<evidence type="ECO:0000256" key="6">
    <source>
        <dbReference type="ARBA" id="ARBA00023136"/>
    </source>
</evidence>
<dbReference type="SUPFAM" id="SSF48403">
    <property type="entry name" value="Ankyrin repeat"/>
    <property type="match status" value="1"/>
</dbReference>
<dbReference type="PROSITE" id="PS50297">
    <property type="entry name" value="ANK_REP_REGION"/>
    <property type="match status" value="2"/>
</dbReference>
<dbReference type="Pfam" id="PF12796">
    <property type="entry name" value="Ank_2"/>
    <property type="match status" value="2"/>
</dbReference>
<evidence type="ECO:0000259" key="9">
    <source>
        <dbReference type="Pfam" id="PF13962"/>
    </source>
</evidence>
<dbReference type="Gene3D" id="1.25.40.20">
    <property type="entry name" value="Ankyrin repeat-containing domain"/>
    <property type="match status" value="1"/>
</dbReference>
<reference evidence="10 11" key="1">
    <citation type="journal article" date="2019" name="Plant Biotechnol. J.">
        <title>The red bayberry genome and genetic basis of sex determination.</title>
        <authorList>
            <person name="Jia H.M."/>
            <person name="Jia H.J."/>
            <person name="Cai Q.L."/>
            <person name="Wang Y."/>
            <person name="Zhao H.B."/>
            <person name="Yang W.F."/>
            <person name="Wang G.Y."/>
            <person name="Li Y.H."/>
            <person name="Zhan D.L."/>
            <person name="Shen Y.T."/>
            <person name="Niu Q.F."/>
            <person name="Chang L."/>
            <person name="Qiu J."/>
            <person name="Zhao L."/>
            <person name="Xie H.B."/>
            <person name="Fu W.Y."/>
            <person name="Jin J."/>
            <person name="Li X.W."/>
            <person name="Jiao Y."/>
            <person name="Zhou C.C."/>
            <person name="Tu T."/>
            <person name="Chai C.Y."/>
            <person name="Gao J.L."/>
            <person name="Fan L.J."/>
            <person name="van de Weg E."/>
            <person name="Wang J.Y."/>
            <person name="Gao Z.S."/>
        </authorList>
    </citation>
    <scope>NUCLEOTIDE SEQUENCE [LARGE SCALE GENOMIC DNA]</scope>
    <source>
        <tissue evidence="10">Leaves</tissue>
    </source>
</reference>
<keyword evidence="2 8" id="KW-0812">Transmembrane</keyword>
<dbReference type="Proteomes" id="UP000516437">
    <property type="component" value="Chromosome 6"/>
</dbReference>
<dbReference type="InterPro" id="IPR026961">
    <property type="entry name" value="PGG_dom"/>
</dbReference>
<keyword evidence="3" id="KW-0677">Repeat</keyword>
<dbReference type="Pfam" id="PF13962">
    <property type="entry name" value="PGG"/>
    <property type="match status" value="1"/>
</dbReference>
<comment type="caution">
    <text evidence="10">The sequence shown here is derived from an EMBL/GenBank/DDBJ whole genome shotgun (WGS) entry which is preliminary data.</text>
</comment>
<evidence type="ECO:0000313" key="10">
    <source>
        <dbReference type="EMBL" id="KAB1210506.1"/>
    </source>
</evidence>
<keyword evidence="6 8" id="KW-0472">Membrane</keyword>
<dbReference type="PROSITE" id="PS50088">
    <property type="entry name" value="ANK_REPEAT"/>
    <property type="match status" value="2"/>
</dbReference>
<gene>
    <name evidence="10" type="ORF">CJ030_MR6G010802</name>
</gene>
<feature type="transmembrane region" description="Helical" evidence="8">
    <location>
        <begin position="484"/>
        <end position="507"/>
    </location>
</feature>
<dbReference type="AlphaFoldDB" id="A0A6A1VEA5"/>
<dbReference type="InterPro" id="IPR036770">
    <property type="entry name" value="Ankyrin_rpt-contain_sf"/>
</dbReference>
<evidence type="ECO:0000256" key="5">
    <source>
        <dbReference type="ARBA" id="ARBA00023043"/>
    </source>
</evidence>
<evidence type="ECO:0000313" key="11">
    <source>
        <dbReference type="Proteomes" id="UP000516437"/>
    </source>
</evidence>
<accession>A0A6A1VEA5</accession>
<organism evidence="10 11">
    <name type="scientific">Morella rubra</name>
    <name type="common">Chinese bayberry</name>
    <dbReference type="NCBI Taxonomy" id="262757"/>
    <lineage>
        <taxon>Eukaryota</taxon>
        <taxon>Viridiplantae</taxon>
        <taxon>Streptophyta</taxon>
        <taxon>Embryophyta</taxon>
        <taxon>Tracheophyta</taxon>
        <taxon>Spermatophyta</taxon>
        <taxon>Magnoliopsida</taxon>
        <taxon>eudicotyledons</taxon>
        <taxon>Gunneridae</taxon>
        <taxon>Pentapetalae</taxon>
        <taxon>rosids</taxon>
        <taxon>fabids</taxon>
        <taxon>Fagales</taxon>
        <taxon>Myricaceae</taxon>
        <taxon>Morella</taxon>
    </lineage>
</organism>
<protein>
    <recommendedName>
        <fullName evidence="9">PGG domain-containing protein</fullName>
    </recommendedName>
</protein>
<feature type="domain" description="PGG" evidence="9">
    <location>
        <begin position="351"/>
        <end position="470"/>
    </location>
</feature>
<dbReference type="InterPro" id="IPR002110">
    <property type="entry name" value="Ankyrin_rpt"/>
</dbReference>
<keyword evidence="4 8" id="KW-1133">Transmembrane helix</keyword>
<comment type="subcellular location">
    <subcellularLocation>
        <location evidence="1">Membrane</location>
        <topology evidence="1">Multi-pass membrane protein</topology>
    </subcellularLocation>
</comment>
<feature type="repeat" description="ANK" evidence="7">
    <location>
        <begin position="123"/>
        <end position="155"/>
    </location>
</feature>
<evidence type="ECO:0000256" key="8">
    <source>
        <dbReference type="SAM" id="Phobius"/>
    </source>
</evidence>
<feature type="repeat" description="ANK" evidence="7">
    <location>
        <begin position="157"/>
        <end position="189"/>
    </location>
</feature>
<dbReference type="OrthoDB" id="1585477at2759"/>